<dbReference type="EMBL" id="CAJNOK010019718">
    <property type="protein sequence ID" value="CAF1304595.1"/>
    <property type="molecule type" value="Genomic_DNA"/>
</dbReference>
<accession>A0A8S2QPT2</accession>
<dbReference type="EMBL" id="CAJOBA010041296">
    <property type="protein sequence ID" value="CAF4111343.1"/>
    <property type="molecule type" value="Genomic_DNA"/>
</dbReference>
<gene>
    <name evidence="1" type="ORF">OVA965_LOCUS28698</name>
    <name evidence="2" type="ORF">TMI583_LOCUS29452</name>
</gene>
<comment type="caution">
    <text evidence="2">The sequence shown here is derived from an EMBL/GenBank/DDBJ whole genome shotgun (WGS) entry which is preliminary data.</text>
</comment>
<dbReference type="Proteomes" id="UP000677228">
    <property type="component" value="Unassembled WGS sequence"/>
</dbReference>
<organism evidence="2 3">
    <name type="scientific">Didymodactylos carnosus</name>
    <dbReference type="NCBI Taxonomy" id="1234261"/>
    <lineage>
        <taxon>Eukaryota</taxon>
        <taxon>Metazoa</taxon>
        <taxon>Spiralia</taxon>
        <taxon>Gnathifera</taxon>
        <taxon>Rotifera</taxon>
        <taxon>Eurotatoria</taxon>
        <taxon>Bdelloidea</taxon>
        <taxon>Philodinida</taxon>
        <taxon>Philodinidae</taxon>
        <taxon>Didymodactylos</taxon>
    </lineage>
</organism>
<name>A0A8S2QPT2_9BILA</name>
<dbReference type="Proteomes" id="UP000682733">
    <property type="component" value="Unassembled WGS sequence"/>
</dbReference>
<protein>
    <submittedName>
        <fullName evidence="2">Uncharacterized protein</fullName>
    </submittedName>
</protein>
<sequence length="66" mass="8043">MITREKHFLDRHRLMKDKDLEMAKNTFNLNKDDDVTVIRFDIKVDETIQQRLDSIHKHICLYRATE</sequence>
<proteinExistence type="predicted"/>
<reference evidence="2" key="1">
    <citation type="submission" date="2021-02" db="EMBL/GenBank/DDBJ databases">
        <authorList>
            <person name="Nowell W R."/>
        </authorList>
    </citation>
    <scope>NUCLEOTIDE SEQUENCE</scope>
</reference>
<evidence type="ECO:0000313" key="3">
    <source>
        <dbReference type="Proteomes" id="UP000682733"/>
    </source>
</evidence>
<evidence type="ECO:0000313" key="2">
    <source>
        <dbReference type="EMBL" id="CAF4111343.1"/>
    </source>
</evidence>
<dbReference type="AlphaFoldDB" id="A0A8S2QPT2"/>
<evidence type="ECO:0000313" key="1">
    <source>
        <dbReference type="EMBL" id="CAF1304595.1"/>
    </source>
</evidence>